<organism evidence="5 6">
    <name type="scientific">Acidisarcina polymorpha</name>
    <dbReference type="NCBI Taxonomy" id="2211140"/>
    <lineage>
        <taxon>Bacteria</taxon>
        <taxon>Pseudomonadati</taxon>
        <taxon>Acidobacteriota</taxon>
        <taxon>Terriglobia</taxon>
        <taxon>Terriglobales</taxon>
        <taxon>Acidobacteriaceae</taxon>
        <taxon>Acidisarcina</taxon>
    </lineage>
</organism>
<dbReference type="PROSITE" id="PS51352">
    <property type="entry name" value="THIOREDOXIN_2"/>
    <property type="match status" value="2"/>
</dbReference>
<dbReference type="Gene3D" id="3.40.30.10">
    <property type="entry name" value="Glutaredoxin"/>
    <property type="match status" value="2"/>
</dbReference>
<dbReference type="CDD" id="cd02966">
    <property type="entry name" value="TlpA_like_family"/>
    <property type="match status" value="1"/>
</dbReference>
<dbReference type="InterPro" id="IPR047262">
    <property type="entry name" value="PRX-like1"/>
</dbReference>
<dbReference type="KEGG" id="abas:ACPOL_2384"/>
<sequence length="404" mass="45044">MDVGGEILDALLRRRLHGLEILGGDGMRKFFGMVLMLAASLTLRGETTHPILAVGSQAPDFSLPGVDGKIHKLSDYASSPILVVVFTCNHCPIAQMYERRIEQLYEDYGKRGVAVVAIQGNDPNATTIDELDSSDLGDTLDDMKTRVQYKKLHYPYLYDGATQSVTRAYGPQATPHVFVFDKERHLRYEGRFDNSYRIEKVTTQDARNAVDDLLAGKPIAVTHTAVFGCSTKWQEKEALRAAYEQKLEAQPVNLDLVDAAGLKKLRANAGDHYTLVTFWATWCGSCVAEFSDLQDIFRMYSDRDVNLVTVSANMPDERQSVLKFLERKHATSRNLLFASDDTAALQAAFDPKWQSAVPYTVLLGPNGTVLYSSLGSVDILQLRRKILASVPSDYIGFNKYWTTP</sequence>
<feature type="domain" description="Thioredoxin" evidence="4">
    <location>
        <begin position="52"/>
        <end position="215"/>
    </location>
</feature>
<dbReference type="PANTHER" id="PTHR43640:SF1">
    <property type="entry name" value="THIOREDOXIN-DEPENDENT PEROXIREDOXIN"/>
    <property type="match status" value="1"/>
</dbReference>
<evidence type="ECO:0000256" key="1">
    <source>
        <dbReference type="ARBA" id="ARBA00004196"/>
    </source>
</evidence>
<dbReference type="InterPro" id="IPR013740">
    <property type="entry name" value="Redoxin"/>
</dbReference>
<accession>A0A2Z5FZB4</accession>
<dbReference type="PANTHER" id="PTHR43640">
    <property type="entry name" value="OS07G0260300 PROTEIN"/>
    <property type="match status" value="1"/>
</dbReference>
<name>A0A2Z5FZB4_9BACT</name>
<dbReference type="PROSITE" id="PS00194">
    <property type="entry name" value="THIOREDOXIN_1"/>
    <property type="match status" value="1"/>
</dbReference>
<keyword evidence="2" id="KW-0201">Cytochrome c-type biogenesis</keyword>
<protein>
    <submittedName>
        <fullName evidence="5">Redoxin domain protein</fullName>
    </submittedName>
</protein>
<dbReference type="InterPro" id="IPR000866">
    <property type="entry name" value="AhpC/TSA"/>
</dbReference>
<dbReference type="InterPro" id="IPR013766">
    <property type="entry name" value="Thioredoxin_domain"/>
</dbReference>
<dbReference type="InterPro" id="IPR017937">
    <property type="entry name" value="Thioredoxin_CS"/>
</dbReference>
<dbReference type="InterPro" id="IPR036249">
    <property type="entry name" value="Thioredoxin-like_sf"/>
</dbReference>
<keyword evidence="6" id="KW-1185">Reference proteome</keyword>
<evidence type="ECO:0000313" key="5">
    <source>
        <dbReference type="EMBL" id="AXC11706.1"/>
    </source>
</evidence>
<evidence type="ECO:0000256" key="2">
    <source>
        <dbReference type="ARBA" id="ARBA00022748"/>
    </source>
</evidence>
<gene>
    <name evidence="5" type="ORF">ACPOL_2384</name>
</gene>
<dbReference type="Pfam" id="PF08534">
    <property type="entry name" value="Redoxin"/>
    <property type="match status" value="1"/>
</dbReference>
<keyword evidence="3" id="KW-0676">Redox-active center</keyword>
<dbReference type="Pfam" id="PF00578">
    <property type="entry name" value="AhpC-TSA"/>
    <property type="match status" value="1"/>
</dbReference>
<proteinExistence type="predicted"/>
<dbReference type="GO" id="GO:0017004">
    <property type="term" value="P:cytochrome complex assembly"/>
    <property type="evidence" value="ECO:0007669"/>
    <property type="project" value="UniProtKB-KW"/>
</dbReference>
<evidence type="ECO:0000259" key="4">
    <source>
        <dbReference type="PROSITE" id="PS51352"/>
    </source>
</evidence>
<evidence type="ECO:0000313" key="6">
    <source>
        <dbReference type="Proteomes" id="UP000253606"/>
    </source>
</evidence>
<dbReference type="Proteomes" id="UP000253606">
    <property type="component" value="Chromosome"/>
</dbReference>
<dbReference type="GO" id="GO:0016491">
    <property type="term" value="F:oxidoreductase activity"/>
    <property type="evidence" value="ECO:0007669"/>
    <property type="project" value="InterPro"/>
</dbReference>
<evidence type="ECO:0000256" key="3">
    <source>
        <dbReference type="ARBA" id="ARBA00023284"/>
    </source>
</evidence>
<feature type="domain" description="Thioredoxin" evidence="4">
    <location>
        <begin position="236"/>
        <end position="392"/>
    </location>
</feature>
<reference evidence="5 6" key="1">
    <citation type="journal article" date="2018" name="Front. Microbiol.">
        <title>Hydrolytic Capabilities as a Key to Environmental Success: Chitinolytic and Cellulolytic Acidobacteria From Acidic Sub-arctic Soils and Boreal Peatlands.</title>
        <authorList>
            <person name="Belova S.E."/>
            <person name="Ravin N.V."/>
            <person name="Pankratov T.A."/>
            <person name="Rakitin A.L."/>
            <person name="Ivanova A.A."/>
            <person name="Beletsky A.V."/>
            <person name="Mardanov A.V."/>
            <person name="Sinninghe Damste J.S."/>
            <person name="Dedysh S.N."/>
        </authorList>
    </citation>
    <scope>NUCLEOTIDE SEQUENCE [LARGE SCALE GENOMIC DNA]</scope>
    <source>
        <strain evidence="5 6">SBC82</strain>
    </source>
</reference>
<dbReference type="AlphaFoldDB" id="A0A2Z5FZB4"/>
<comment type="subcellular location">
    <subcellularLocation>
        <location evidence="1">Cell envelope</location>
    </subcellularLocation>
</comment>
<dbReference type="EMBL" id="CP030840">
    <property type="protein sequence ID" value="AXC11706.1"/>
    <property type="molecule type" value="Genomic_DNA"/>
</dbReference>
<dbReference type="GO" id="GO:0030313">
    <property type="term" value="C:cell envelope"/>
    <property type="evidence" value="ECO:0007669"/>
    <property type="project" value="UniProtKB-SubCell"/>
</dbReference>
<dbReference type="CDD" id="cd02969">
    <property type="entry name" value="PRX_like1"/>
    <property type="match status" value="1"/>
</dbReference>
<dbReference type="GO" id="GO:0016209">
    <property type="term" value="F:antioxidant activity"/>
    <property type="evidence" value="ECO:0007669"/>
    <property type="project" value="InterPro"/>
</dbReference>
<dbReference type="SUPFAM" id="SSF52833">
    <property type="entry name" value="Thioredoxin-like"/>
    <property type="match status" value="2"/>
</dbReference>